<reference evidence="1 2" key="1">
    <citation type="submission" date="2016-11" db="EMBL/GenBank/DDBJ databases">
        <title>Draft Genome Sequences of Nine Cyanobacterial Strains from Diverse Habitats.</title>
        <authorList>
            <person name="Zhu T."/>
            <person name="Hou S."/>
            <person name="Lu X."/>
            <person name="Hess W.R."/>
        </authorList>
    </citation>
    <scope>NUCLEOTIDE SEQUENCE [LARGE SCALE GENOMIC DNA]</scope>
    <source>
        <strain evidence="1 2">IAM M-71</strain>
    </source>
</reference>
<comment type="caution">
    <text evidence="1">The sequence shown here is derived from an EMBL/GenBank/DDBJ whole genome shotgun (WGS) entry which is preliminary data.</text>
</comment>
<accession>A0A1U7IFC1</accession>
<dbReference type="AlphaFoldDB" id="A0A1U7IFC1"/>
<dbReference type="Proteomes" id="UP000185860">
    <property type="component" value="Unassembled WGS sequence"/>
</dbReference>
<sequence length="193" mass="21505">MSVISLVYMSNVMMKIKILTKYRFALAILASLIVIIAFGWGFLTKTQVTKATSLTWQPARQVVESALLQKVLTENFQLVNSENFPDVNQVKVVTLAAENKYFVFDFHTLKVCGTAGCLYSAYTTDGQNILSLMLNPQLPKGLSLLVQSAEKRNGYPCLDVFQQNSNELVSSSHFCLNSGQLVLLNQSLKEIEL</sequence>
<protein>
    <submittedName>
        <fullName evidence="1">Uncharacterized protein</fullName>
    </submittedName>
</protein>
<evidence type="ECO:0000313" key="1">
    <source>
        <dbReference type="EMBL" id="OKH35721.1"/>
    </source>
</evidence>
<gene>
    <name evidence="1" type="ORF">NIES2119_19700</name>
</gene>
<name>A0A1U7IFC1_9CYAN</name>
<organism evidence="1 2">
    <name type="scientific">[Phormidium ambiguum] IAM M-71</name>
    <dbReference type="NCBI Taxonomy" id="454136"/>
    <lineage>
        <taxon>Bacteria</taxon>
        <taxon>Bacillati</taxon>
        <taxon>Cyanobacteriota</taxon>
        <taxon>Cyanophyceae</taxon>
        <taxon>Oscillatoriophycideae</taxon>
        <taxon>Aerosakkonematales</taxon>
        <taxon>Aerosakkonemataceae</taxon>
        <taxon>Floridanema</taxon>
    </lineage>
</organism>
<dbReference type="STRING" id="454136.NIES2119_19700"/>
<proteinExistence type="predicted"/>
<evidence type="ECO:0000313" key="2">
    <source>
        <dbReference type="Proteomes" id="UP000185860"/>
    </source>
</evidence>
<dbReference type="EMBL" id="MRCE01000020">
    <property type="protein sequence ID" value="OKH35721.1"/>
    <property type="molecule type" value="Genomic_DNA"/>
</dbReference>